<dbReference type="AlphaFoldDB" id="A0ABD3GER1"/>
<dbReference type="Pfam" id="PF08568">
    <property type="entry name" value="Kinetochor_Ybp2"/>
    <property type="match status" value="1"/>
</dbReference>
<comment type="caution">
    <text evidence="1">The sequence shown here is derived from an EMBL/GenBank/DDBJ whole genome shotgun (WGS) entry which is preliminary data.</text>
</comment>
<evidence type="ECO:0000313" key="1">
    <source>
        <dbReference type="EMBL" id="KAL3677136.1"/>
    </source>
</evidence>
<evidence type="ECO:0000313" key="2">
    <source>
        <dbReference type="Proteomes" id="UP001633002"/>
    </source>
</evidence>
<protein>
    <submittedName>
        <fullName evidence="1">Uncharacterized protein</fullName>
    </submittedName>
</protein>
<organism evidence="1 2">
    <name type="scientific">Riccia sorocarpa</name>
    <dbReference type="NCBI Taxonomy" id="122646"/>
    <lineage>
        <taxon>Eukaryota</taxon>
        <taxon>Viridiplantae</taxon>
        <taxon>Streptophyta</taxon>
        <taxon>Embryophyta</taxon>
        <taxon>Marchantiophyta</taxon>
        <taxon>Marchantiopsida</taxon>
        <taxon>Marchantiidae</taxon>
        <taxon>Marchantiales</taxon>
        <taxon>Ricciaceae</taxon>
        <taxon>Riccia</taxon>
    </lineage>
</organism>
<accession>A0ABD3GER1</accession>
<reference evidence="1 2" key="1">
    <citation type="submission" date="2024-09" db="EMBL/GenBank/DDBJ databases">
        <title>Chromosome-scale assembly of Riccia sorocarpa.</title>
        <authorList>
            <person name="Paukszto L."/>
        </authorList>
    </citation>
    <scope>NUCLEOTIDE SEQUENCE [LARGE SCALE GENOMIC DNA]</scope>
    <source>
        <strain evidence="1">LP-2024</strain>
        <tissue evidence="1">Aerial parts of the thallus</tissue>
    </source>
</reference>
<sequence length="594" mass="66070">MPKMNAGGKSPEAKVAEIVGNLKARLKEVDRGPQWMKSCEDFLNETNQVLNPSAEAGEELLDIAGGSDLLKVSVHYVGLSQVCEASISSLIANIAGTCDPREMFTIFLEAINEYAKPGTLHLCVPLLRGLAMIFRRIRRRQPEFFKEAIPGLLDVGKAALDVKNDPVGSEEEEDDMLEFKYVTRHDAVIQNVPVKVVIELVNLGNAMRDVWRVEENQKLHDVITIYILRLLALVSCMDITHDGSTPQPVDDIVKLMCEVKFSLEEILITKQLKEILNRYADENENNVRQTRFEAWRGAALAVYWGIHDKDSPTAASVSDLMRNQIETSGLEGASEMINLASVLLVPACGKRESLIYQNALGLMTSTVEIFKAVPSRISPVQHNAISVQIIPALKRIEDLLIRTVNSSLRKEAYGVLLKIIKELLPATERYQALYDMITNCDHPSLVSLLLTCVKDEVARAWPSGSAQTPGESISSPFVSSRVLQFIECVLRGKDGNPTELPLNIDAVIAALNLYRFLLIRESSGKTNYTHVLSSDELVKGRTHWLLPMREQALRVRSALEEADSGEEVLLGINCLLSVLYRCLEIVEQLQKDST</sequence>
<dbReference type="PANTHER" id="PTHR15430:SF1">
    <property type="entry name" value="GLOMULIN"/>
    <property type="match status" value="1"/>
</dbReference>
<gene>
    <name evidence="1" type="ORF">R1sor_027084</name>
</gene>
<dbReference type="Proteomes" id="UP001633002">
    <property type="component" value="Unassembled WGS sequence"/>
</dbReference>
<proteinExistence type="predicted"/>
<keyword evidence="2" id="KW-1185">Reference proteome</keyword>
<dbReference type="PANTHER" id="PTHR15430">
    <property type="entry name" value="GLOMULIN"/>
    <property type="match status" value="1"/>
</dbReference>
<dbReference type="EMBL" id="JBJQOH010000008">
    <property type="protein sequence ID" value="KAL3677136.1"/>
    <property type="molecule type" value="Genomic_DNA"/>
</dbReference>
<dbReference type="InterPro" id="IPR019516">
    <property type="entry name" value="Glomulin/ALF4"/>
</dbReference>
<name>A0ABD3GER1_9MARC</name>
<dbReference type="InterPro" id="IPR013877">
    <property type="entry name" value="YAP-bd/ALF4/Glomulin"/>
</dbReference>